<organism evidence="1 2">
    <name type="scientific">Pyronema omphalodes (strain CBS 100304)</name>
    <name type="common">Pyronema confluens</name>
    <dbReference type="NCBI Taxonomy" id="1076935"/>
    <lineage>
        <taxon>Eukaryota</taxon>
        <taxon>Fungi</taxon>
        <taxon>Dikarya</taxon>
        <taxon>Ascomycota</taxon>
        <taxon>Pezizomycotina</taxon>
        <taxon>Pezizomycetes</taxon>
        <taxon>Pezizales</taxon>
        <taxon>Pyronemataceae</taxon>
        <taxon>Pyronema</taxon>
    </lineage>
</organism>
<evidence type="ECO:0000313" key="2">
    <source>
        <dbReference type="Proteomes" id="UP000018144"/>
    </source>
</evidence>
<dbReference type="Proteomes" id="UP000018144">
    <property type="component" value="Unassembled WGS sequence"/>
</dbReference>
<reference evidence="1 2" key="1">
    <citation type="journal article" date="2013" name="PLoS Genet.">
        <title>The genome and development-dependent transcriptomes of Pyronema confluens: a window into fungal evolution.</title>
        <authorList>
            <person name="Traeger S."/>
            <person name="Altegoer F."/>
            <person name="Freitag M."/>
            <person name="Gabaldon T."/>
            <person name="Kempken F."/>
            <person name="Kumar A."/>
            <person name="Marcet-Houben M."/>
            <person name="Poggeler S."/>
            <person name="Stajich J.E."/>
            <person name="Nowrousian M."/>
        </authorList>
    </citation>
    <scope>NUCLEOTIDE SEQUENCE [LARGE SCALE GENOMIC DNA]</scope>
    <source>
        <strain evidence="2">CBS 100304</strain>
        <tissue evidence="1">Vegetative mycelium</tissue>
    </source>
</reference>
<evidence type="ECO:0000313" key="1">
    <source>
        <dbReference type="EMBL" id="CCX32216.1"/>
    </source>
</evidence>
<protein>
    <submittedName>
        <fullName evidence="1">Uncharacterized protein</fullName>
    </submittedName>
</protein>
<gene>
    <name evidence="1" type="ORF">PCON_12554</name>
</gene>
<keyword evidence="2" id="KW-1185">Reference proteome</keyword>
<sequence>MKPTVPSQKTVNLKSNTRY</sequence>
<accession>U4LV49</accession>
<name>U4LV49_PYROM</name>
<dbReference type="EMBL" id="HF935733">
    <property type="protein sequence ID" value="CCX32216.1"/>
    <property type="molecule type" value="Genomic_DNA"/>
</dbReference>
<dbReference type="AlphaFoldDB" id="U4LV49"/>
<proteinExistence type="predicted"/>